<dbReference type="GO" id="GO:0000288">
    <property type="term" value="P:nuclear-transcribed mRNA catabolic process, deadenylation-dependent decay"/>
    <property type="evidence" value="ECO:0007669"/>
    <property type="project" value="TreeGrafter"/>
</dbReference>
<dbReference type="GO" id="GO:0000932">
    <property type="term" value="C:P-body"/>
    <property type="evidence" value="ECO:0007669"/>
    <property type="project" value="TreeGrafter"/>
</dbReference>
<sequence>MLSPSLMSTVFSQIESLVFFRNKKNHKTNQSEINQIIKLHTLETERHFVRCLFSSVNCLNENKSPKDIYQAQYFSQELGKLLSKSNFVSLVCYSIENPLPTHKNNRLLSTRLFSQITQISTLNRLQEVILGLSLTHSNDPQLSAHAKQWVHQKLPELVTTHLAVYDVQTTSGSSLKYLQSKAEPQTTNTSISKPVQEQPLNTGSLHEISTDLLHFILSHLYEDVEHYGLSDDILLNFISSLRKEYPRSRLSLVLNTLLYPDIIGYPFLKTCQLELNLNNPSKVIGQLGSPIKTNSTVNNGLTTTTLSSVFTKSSICGCGLSSSSSNNPYLIADLLEELGYECTKTLESTRSVLCNFDVDDLNPLAIAKCLCLFLRTTDGQLNKTNRSNSNDNTTFYNNTIFRYDDNDKQCGSEDKQSDELNTPSVLSSSWNIDNFFTVLYELNPNIQLTIILNELDCSEFMITSRQSFHLFKQFIFNHNQFHISADYFYRSWNNSLGQLSLLQYCSVYPDVICLAYWPHRCIDISMLQISFNEDEQTRIQLWKNIDYVQALLNLSDKGLYSDVYKLFKQVFFLYPDILTATLLETNFGTLRNVMLGHAFVYFLTTRINSHILLQTAWNGGKLNLLNGTDLQQQRHLFIASCIEYTAQLMTSDGSLEPSTLSSSTQISDNHQHILNNSNNNSNNLSANFSQFIELLISINDDSNTHGSSAILPILLGTTECLSIAVSNLLNPTNLILNHDNTLNNLSESMNDKFIGTINRLPIHLLLPPNHAIDLTLVLIVSMTNVIHSNKTTTTTTTINSLQITTNSEITTNTSTAALASIQTSIKSFLSQWFIEHFHDKITADPFALGVVDYLRAHYSSHVAATNTTFISRNKLALPMEIRKPSLSLLTHIIQSAQAALR</sequence>
<dbReference type="Proteomes" id="UP000471633">
    <property type="component" value="Unassembled WGS sequence"/>
</dbReference>
<reference evidence="2" key="4">
    <citation type="journal article" date="2022" name="PLoS Pathog.">
        <title>Chromosome-level genome of Schistosoma haematobium underpins genome-wide explorations of molecular variation.</title>
        <authorList>
            <person name="Stroehlein A.J."/>
            <person name="Korhonen P.K."/>
            <person name="Lee V.V."/>
            <person name="Ralph S.A."/>
            <person name="Mentink-Kane M."/>
            <person name="You H."/>
            <person name="McManus D.P."/>
            <person name="Tchuente L.T."/>
            <person name="Stothard J.R."/>
            <person name="Kaur P."/>
            <person name="Dudchenko O."/>
            <person name="Aiden E.L."/>
            <person name="Yang B."/>
            <person name="Yang H."/>
            <person name="Emery A.M."/>
            <person name="Webster B.L."/>
            <person name="Brindley P.J."/>
            <person name="Rollinson D."/>
            <person name="Chang B.C.H."/>
            <person name="Gasser R.B."/>
            <person name="Young N.D."/>
        </authorList>
    </citation>
    <scope>NUCLEOTIDE SEQUENCE</scope>
</reference>
<reference evidence="2" key="1">
    <citation type="journal article" date="2012" name="Nat. Genet.">
        <title>Whole-genome sequence of Schistosoma haematobium.</title>
        <authorList>
            <person name="Young N.D."/>
            <person name="Jex A.R."/>
            <person name="Li B."/>
            <person name="Liu S."/>
            <person name="Yang L."/>
            <person name="Xiong Z."/>
            <person name="Li Y."/>
            <person name="Cantacessi C."/>
            <person name="Hall R.S."/>
            <person name="Xu X."/>
            <person name="Chen F."/>
            <person name="Wu X."/>
            <person name="Zerlotini A."/>
            <person name="Oliveira G."/>
            <person name="Hofmann A."/>
            <person name="Zhang G."/>
            <person name="Fang X."/>
            <person name="Kang Y."/>
            <person name="Campbell B.E."/>
            <person name="Loukas A."/>
            <person name="Ranganathan S."/>
            <person name="Rollinson D."/>
            <person name="Rinaldi G."/>
            <person name="Brindley P.J."/>
            <person name="Yang H."/>
            <person name="Wang J."/>
            <person name="Wang J."/>
            <person name="Gasser R.B."/>
        </authorList>
    </citation>
    <scope>NUCLEOTIDE SEQUENCE</scope>
</reference>
<dbReference type="GO" id="GO:0017148">
    <property type="term" value="P:negative regulation of translation"/>
    <property type="evidence" value="ECO:0007669"/>
    <property type="project" value="InterPro"/>
</dbReference>
<protein>
    <submittedName>
        <fullName evidence="2">CCR4-NOT transcription complex subunit 1</fullName>
    </submittedName>
</protein>
<dbReference type="RefSeq" id="XP_051064659.1">
    <property type="nucleotide sequence ID" value="XM_051217281.1"/>
</dbReference>
<proteinExistence type="predicted"/>
<dbReference type="Pfam" id="PF22940">
    <property type="entry name" value="CNOT1_1st"/>
    <property type="match status" value="1"/>
</dbReference>
<dbReference type="KEGG" id="shx:MS3_00008936"/>
<gene>
    <name evidence="2" type="primary">CNOT1_5</name>
    <name evidence="2" type="ORF">MS3_00008936</name>
</gene>
<evidence type="ECO:0000313" key="2">
    <source>
        <dbReference type="EMBL" id="KAH9580232.1"/>
    </source>
</evidence>
<organism evidence="2 3">
    <name type="scientific">Schistosoma haematobium</name>
    <name type="common">Blood fluke</name>
    <dbReference type="NCBI Taxonomy" id="6185"/>
    <lineage>
        <taxon>Eukaryota</taxon>
        <taxon>Metazoa</taxon>
        <taxon>Spiralia</taxon>
        <taxon>Lophotrochozoa</taxon>
        <taxon>Platyhelminthes</taxon>
        <taxon>Trematoda</taxon>
        <taxon>Digenea</taxon>
        <taxon>Strigeidida</taxon>
        <taxon>Schistosomatoidea</taxon>
        <taxon>Schistosomatidae</taxon>
        <taxon>Schistosoma</taxon>
    </lineage>
</organism>
<reference evidence="2" key="2">
    <citation type="journal article" date="2019" name="Gigascience">
        <title>High-quality Schistosoma haematobium genome achieved by single-molecule and long-range sequencing.</title>
        <authorList>
            <person name="Stroehlein A.J."/>
            <person name="Korhonen P.K."/>
            <person name="Chong T.M."/>
            <person name="Lim Y.L."/>
            <person name="Chan K.G."/>
            <person name="Webster B."/>
            <person name="Rollinson D."/>
            <person name="Brindley P.J."/>
            <person name="Gasser R.B."/>
            <person name="Young N.D."/>
        </authorList>
    </citation>
    <scope>NUCLEOTIDE SEQUENCE</scope>
</reference>
<accession>A0A922LEB6</accession>
<dbReference type="PANTHER" id="PTHR13162">
    <property type="entry name" value="CCR4-NOT TRANSCRIPTION COMPLEX"/>
    <property type="match status" value="1"/>
</dbReference>
<evidence type="ECO:0000259" key="1">
    <source>
        <dbReference type="Pfam" id="PF22940"/>
    </source>
</evidence>
<feature type="domain" description="CCR4-NOT transcription complex subunit 1 N-terminal" evidence="1">
    <location>
        <begin position="32"/>
        <end position="163"/>
    </location>
</feature>
<comment type="caution">
    <text evidence="2">The sequence shown here is derived from an EMBL/GenBank/DDBJ whole genome shotgun (WGS) entry which is preliminary data.</text>
</comment>
<dbReference type="GO" id="GO:0030015">
    <property type="term" value="C:CCR4-NOT core complex"/>
    <property type="evidence" value="ECO:0007669"/>
    <property type="project" value="InterPro"/>
</dbReference>
<dbReference type="GO" id="GO:0060090">
    <property type="term" value="F:molecular adaptor activity"/>
    <property type="evidence" value="ECO:0007669"/>
    <property type="project" value="TreeGrafter"/>
</dbReference>
<name>A0A922LEB6_SCHHA</name>
<dbReference type="CTD" id="24594524"/>
<dbReference type="GeneID" id="24594524"/>
<keyword evidence="3" id="KW-1185">Reference proteome</keyword>
<dbReference type="InterPro" id="IPR040398">
    <property type="entry name" value="Not1"/>
</dbReference>
<dbReference type="InterPro" id="IPR055104">
    <property type="entry name" value="CNOT1_1st"/>
</dbReference>
<dbReference type="AlphaFoldDB" id="A0A922LEB6"/>
<reference evidence="2" key="3">
    <citation type="submission" date="2021-06" db="EMBL/GenBank/DDBJ databases">
        <title>Chromosome-level genome assembly for S. haematobium.</title>
        <authorList>
            <person name="Stroehlein A.J."/>
        </authorList>
    </citation>
    <scope>NUCLEOTIDE SEQUENCE</scope>
</reference>
<dbReference type="EMBL" id="AMPZ03000007">
    <property type="protein sequence ID" value="KAH9580232.1"/>
    <property type="molecule type" value="Genomic_DNA"/>
</dbReference>
<dbReference type="PANTHER" id="PTHR13162:SF8">
    <property type="entry name" value="CCR4-NOT TRANSCRIPTION COMPLEX SUBUNIT 1"/>
    <property type="match status" value="1"/>
</dbReference>
<evidence type="ECO:0000313" key="3">
    <source>
        <dbReference type="Proteomes" id="UP000471633"/>
    </source>
</evidence>